<protein>
    <recommendedName>
        <fullName evidence="5">Transcription termination factor, mitochondrial</fullName>
    </recommendedName>
</protein>
<dbReference type="SMART" id="SM00733">
    <property type="entry name" value="Mterf"/>
    <property type="match status" value="3"/>
</dbReference>
<dbReference type="PANTHER" id="PTHR15437">
    <property type="entry name" value="TRANSCRIPTION TERMINATION FACTOR, MITOCHONDRIAL"/>
    <property type="match status" value="1"/>
</dbReference>
<accession>A0ABQ7R2V2</accession>
<dbReference type="Pfam" id="PF02536">
    <property type="entry name" value="mTERF"/>
    <property type="match status" value="1"/>
</dbReference>
<sequence length="324" mass="37711">MNKFKVLMRLYMPAPLYCVRLFSCAKSINFVYPVLEQQSYLTLFASYRSKARENVEVKSNVNKFKELLILKMGFKSPSDALPFYDLDTTTVMKLAKCIEKDKATGFCENRLYYIAERIKCPPAILSPKLAKRDFIYTMSADWLENSLKVLLEMGVPGDRILRDLWVLKYHPTTIRERLQRVKDTGVKNLYPWMVRCSENILERSIQISKDAKSILGDSMSTQNYLANRLNITTETVEDMCVKLPALKTIRVTKLKSFLDFLIEEGFPVHEIADKPRVLTASQTTVKQRLEKLRKMGLQYINLNILCRSRKDFKKYCDIFESTIK</sequence>
<name>A0ABQ7R2V2_PLUXY</name>
<evidence type="ECO:0000313" key="3">
    <source>
        <dbReference type="EMBL" id="KAG7311629.1"/>
    </source>
</evidence>
<comment type="similarity">
    <text evidence="1">Belongs to the mTERF family.</text>
</comment>
<evidence type="ECO:0000256" key="2">
    <source>
        <dbReference type="ARBA" id="ARBA00022946"/>
    </source>
</evidence>
<evidence type="ECO:0008006" key="5">
    <source>
        <dbReference type="Google" id="ProtNLM"/>
    </source>
</evidence>
<evidence type="ECO:0000256" key="1">
    <source>
        <dbReference type="ARBA" id="ARBA00007692"/>
    </source>
</evidence>
<evidence type="ECO:0000313" key="4">
    <source>
        <dbReference type="Proteomes" id="UP000823941"/>
    </source>
</evidence>
<gene>
    <name evidence="3" type="ORF">JYU34_002677</name>
</gene>
<keyword evidence="4" id="KW-1185">Reference proteome</keyword>
<dbReference type="InterPro" id="IPR038538">
    <property type="entry name" value="MTERF_sf"/>
</dbReference>
<dbReference type="EMBL" id="JAHIBW010000004">
    <property type="protein sequence ID" value="KAG7311629.1"/>
    <property type="molecule type" value="Genomic_DNA"/>
</dbReference>
<dbReference type="Gene3D" id="1.25.70.10">
    <property type="entry name" value="Transcription termination factor 3, mitochondrial"/>
    <property type="match status" value="1"/>
</dbReference>
<reference evidence="3 4" key="1">
    <citation type="submission" date="2021-06" db="EMBL/GenBank/DDBJ databases">
        <title>A haploid diamondback moth (Plutella xylostella L.) genome assembly resolves 31 chromosomes and identifies a diamide resistance mutation.</title>
        <authorList>
            <person name="Ward C.M."/>
            <person name="Perry K.D."/>
            <person name="Baker G."/>
            <person name="Powis K."/>
            <person name="Heckel D.G."/>
            <person name="Baxter S.W."/>
        </authorList>
    </citation>
    <scope>NUCLEOTIDE SEQUENCE [LARGE SCALE GENOMIC DNA]</scope>
    <source>
        <strain evidence="3 4">LV</strain>
        <tissue evidence="3">Single pupa</tissue>
    </source>
</reference>
<keyword evidence="2" id="KW-0809">Transit peptide</keyword>
<dbReference type="InterPro" id="IPR003690">
    <property type="entry name" value="MTERF"/>
</dbReference>
<dbReference type="Proteomes" id="UP000823941">
    <property type="component" value="Chromosome 4"/>
</dbReference>
<organism evidence="3 4">
    <name type="scientific">Plutella xylostella</name>
    <name type="common">Diamondback moth</name>
    <name type="synonym">Plutella maculipennis</name>
    <dbReference type="NCBI Taxonomy" id="51655"/>
    <lineage>
        <taxon>Eukaryota</taxon>
        <taxon>Metazoa</taxon>
        <taxon>Ecdysozoa</taxon>
        <taxon>Arthropoda</taxon>
        <taxon>Hexapoda</taxon>
        <taxon>Insecta</taxon>
        <taxon>Pterygota</taxon>
        <taxon>Neoptera</taxon>
        <taxon>Endopterygota</taxon>
        <taxon>Lepidoptera</taxon>
        <taxon>Glossata</taxon>
        <taxon>Ditrysia</taxon>
        <taxon>Yponomeutoidea</taxon>
        <taxon>Plutellidae</taxon>
        <taxon>Plutella</taxon>
    </lineage>
</organism>
<comment type="caution">
    <text evidence="3">The sequence shown here is derived from an EMBL/GenBank/DDBJ whole genome shotgun (WGS) entry which is preliminary data.</text>
</comment>
<dbReference type="PANTHER" id="PTHR15437:SF6">
    <property type="entry name" value="TRANSCRIPTION TERMINATION FACTOR, MITOCHONDRIAL"/>
    <property type="match status" value="1"/>
</dbReference>
<proteinExistence type="inferred from homology"/>